<evidence type="ECO:0000256" key="2">
    <source>
        <dbReference type="ARBA" id="ARBA00007749"/>
    </source>
</evidence>
<accession>A0A8H3YCH0</accession>
<evidence type="ECO:0000256" key="3">
    <source>
        <dbReference type="ARBA" id="ARBA00022723"/>
    </source>
</evidence>
<evidence type="ECO:0000313" key="8">
    <source>
        <dbReference type="Proteomes" id="UP000620104"/>
    </source>
</evidence>
<dbReference type="InterPro" id="IPR051013">
    <property type="entry name" value="MBL_superfamily_lactonases"/>
</dbReference>
<keyword evidence="8" id="KW-1185">Reference proteome</keyword>
<keyword evidence="4" id="KW-0378">Hydrolase</keyword>
<dbReference type="PANTHER" id="PTHR42978:SF2">
    <property type="entry name" value="102 KBASES UNSTABLE REGION: FROM 1 TO 119443"/>
    <property type="match status" value="1"/>
</dbReference>
<evidence type="ECO:0000256" key="4">
    <source>
        <dbReference type="ARBA" id="ARBA00022801"/>
    </source>
</evidence>
<evidence type="ECO:0000313" key="7">
    <source>
        <dbReference type="EMBL" id="GHJ84173.1"/>
    </source>
</evidence>
<reference evidence="7" key="1">
    <citation type="submission" date="2020-07" db="EMBL/GenBank/DDBJ databases">
        <title>Draft Genome Sequence of a Deep-Sea Yeast, Naganishia (Cryptococcus) liquefaciens strain N6.</title>
        <authorList>
            <person name="Han Y.W."/>
            <person name="Kajitani R."/>
            <person name="Morimoto H."/>
            <person name="Parhat M."/>
            <person name="Tsubouchi H."/>
            <person name="Bakenova O."/>
            <person name="Ogata M."/>
            <person name="Argunhan B."/>
            <person name="Aoki R."/>
            <person name="Kajiwara S."/>
            <person name="Itoh T."/>
            <person name="Iwasaki H."/>
        </authorList>
    </citation>
    <scope>NUCLEOTIDE SEQUENCE</scope>
    <source>
        <strain evidence="7">N6</strain>
    </source>
</reference>
<dbReference type="AlphaFoldDB" id="A0A8H3YCH0"/>
<dbReference type="CDD" id="cd07730">
    <property type="entry name" value="metallo-hydrolase-like_MBL-fold"/>
    <property type="match status" value="1"/>
</dbReference>
<gene>
    <name evidence="7" type="ORF">NliqN6_0575</name>
</gene>
<organism evidence="7 8">
    <name type="scientific">Naganishia liquefaciens</name>
    <dbReference type="NCBI Taxonomy" id="104408"/>
    <lineage>
        <taxon>Eukaryota</taxon>
        <taxon>Fungi</taxon>
        <taxon>Dikarya</taxon>
        <taxon>Basidiomycota</taxon>
        <taxon>Agaricomycotina</taxon>
        <taxon>Tremellomycetes</taxon>
        <taxon>Filobasidiales</taxon>
        <taxon>Filobasidiaceae</taxon>
        <taxon>Naganishia</taxon>
    </lineage>
</organism>
<comment type="similarity">
    <text evidence="2">Belongs to the metallo-beta-lactamase superfamily.</text>
</comment>
<evidence type="ECO:0000256" key="1">
    <source>
        <dbReference type="ARBA" id="ARBA00001947"/>
    </source>
</evidence>
<dbReference type="EMBL" id="BLZA01000007">
    <property type="protein sequence ID" value="GHJ84173.1"/>
    <property type="molecule type" value="Genomic_DNA"/>
</dbReference>
<dbReference type="OrthoDB" id="10250730at2759"/>
<evidence type="ECO:0000259" key="6">
    <source>
        <dbReference type="SMART" id="SM00849"/>
    </source>
</evidence>
<keyword evidence="5" id="KW-0862">Zinc</keyword>
<dbReference type="SUPFAM" id="SSF56281">
    <property type="entry name" value="Metallo-hydrolase/oxidoreductase"/>
    <property type="match status" value="1"/>
</dbReference>
<dbReference type="Proteomes" id="UP000620104">
    <property type="component" value="Unassembled WGS sequence"/>
</dbReference>
<sequence>MVEVHDPKLRPVPLSTFGWKPLPPSCSPEDVVQICMIPSSQLEGPANMFMANVTDVKARIRVPSFSFLIQHKSGKTLLWDLGLGSVSSTAKSFAVLMEPFSRMRIAFHPFVVSIRPFQERITKTFRIAPDKDVLDRLTESGFDPSTIDALVLSHQHFDHIGDIGALPKGVDVICGPGTLEKISPGYPADQASPWRGKWLEARDFFELPPTCETRSWDGAIAVCVSPVVVERKWQHLACFDHAVDWFGDGSLWIVDTPGHCTGHISALARVTSNPDTCGQLLLSRQPCAYAVRHSYTDIFLAGDTSHHQTLYLPVPVEGKPDLRTGLPFYQSLDGSGELTTMDEDPIVNTQTVSRLTRLSAEENIMVILAHEGEVEAVLPIWPENINEWKKKGWKEEKEKHLRADVAGSFGSNVSDIPV</sequence>
<comment type="caution">
    <text evidence="7">The sequence shown here is derived from an EMBL/GenBank/DDBJ whole genome shotgun (WGS) entry which is preliminary data.</text>
</comment>
<comment type="cofactor">
    <cofactor evidence="1">
        <name>Zn(2+)</name>
        <dbReference type="ChEBI" id="CHEBI:29105"/>
    </cofactor>
</comment>
<dbReference type="Pfam" id="PF00753">
    <property type="entry name" value="Lactamase_B"/>
    <property type="match status" value="1"/>
</dbReference>
<dbReference type="InterPro" id="IPR001279">
    <property type="entry name" value="Metallo-B-lactamas"/>
</dbReference>
<name>A0A8H3YCH0_9TREE</name>
<dbReference type="PANTHER" id="PTHR42978">
    <property type="entry name" value="QUORUM-QUENCHING LACTONASE YTNP-RELATED-RELATED"/>
    <property type="match status" value="1"/>
</dbReference>
<protein>
    <recommendedName>
        <fullName evidence="6">Metallo-beta-lactamase domain-containing protein</fullName>
    </recommendedName>
</protein>
<evidence type="ECO:0000256" key="5">
    <source>
        <dbReference type="ARBA" id="ARBA00022833"/>
    </source>
</evidence>
<dbReference type="GO" id="GO:0046872">
    <property type="term" value="F:metal ion binding"/>
    <property type="evidence" value="ECO:0007669"/>
    <property type="project" value="UniProtKB-KW"/>
</dbReference>
<dbReference type="Gene3D" id="3.60.15.10">
    <property type="entry name" value="Ribonuclease Z/Hydroxyacylglutathione hydrolase-like"/>
    <property type="match status" value="1"/>
</dbReference>
<keyword evidence="3" id="KW-0479">Metal-binding</keyword>
<feature type="domain" description="Metallo-beta-lactamase" evidence="6">
    <location>
        <begin position="63"/>
        <end position="370"/>
    </location>
</feature>
<dbReference type="SMART" id="SM00849">
    <property type="entry name" value="Lactamase_B"/>
    <property type="match status" value="1"/>
</dbReference>
<dbReference type="GO" id="GO:0016787">
    <property type="term" value="F:hydrolase activity"/>
    <property type="evidence" value="ECO:0007669"/>
    <property type="project" value="UniProtKB-KW"/>
</dbReference>
<proteinExistence type="inferred from homology"/>
<dbReference type="InterPro" id="IPR036866">
    <property type="entry name" value="RibonucZ/Hydroxyglut_hydro"/>
</dbReference>